<evidence type="ECO:0000313" key="2">
    <source>
        <dbReference type="Proteomes" id="UP000239735"/>
    </source>
</evidence>
<organism evidence="1 2">
    <name type="scientific">Candidatus Sulfuritelmatomonas gaucii</name>
    <dbReference type="NCBI Taxonomy" id="2043161"/>
    <lineage>
        <taxon>Bacteria</taxon>
        <taxon>Pseudomonadati</taxon>
        <taxon>Acidobacteriota</taxon>
        <taxon>Terriglobia</taxon>
        <taxon>Terriglobales</taxon>
        <taxon>Acidobacteriaceae</taxon>
        <taxon>Candidatus Sulfuritelmatomonas</taxon>
    </lineage>
</organism>
<dbReference type="Proteomes" id="UP000239735">
    <property type="component" value="Unassembled WGS sequence"/>
</dbReference>
<evidence type="ECO:0000313" key="1">
    <source>
        <dbReference type="EMBL" id="SPE31361.1"/>
    </source>
</evidence>
<name>A0A2N9M7C0_9BACT</name>
<dbReference type="EMBL" id="OKRB01000150">
    <property type="protein sequence ID" value="SPE31361.1"/>
    <property type="molecule type" value="Genomic_DNA"/>
</dbReference>
<proteinExistence type="predicted"/>
<sequence>MTGSKDSQLVELHTKAAYAHEAAAHEHSTGDHASAQELARKALEYSVEAVKHTEEIAQTAPQSMQA</sequence>
<protein>
    <submittedName>
        <fullName evidence="1">Uncharacterized protein</fullName>
    </submittedName>
</protein>
<accession>A0A2N9M7C0</accession>
<dbReference type="AlphaFoldDB" id="A0A2N9M7C0"/>
<gene>
    <name evidence="1" type="ORF">SBA5_880029</name>
</gene>
<reference evidence="2" key="1">
    <citation type="submission" date="2018-02" db="EMBL/GenBank/DDBJ databases">
        <authorList>
            <person name="Hausmann B."/>
        </authorList>
    </citation>
    <scope>NUCLEOTIDE SEQUENCE [LARGE SCALE GENOMIC DNA]</scope>
    <source>
        <strain evidence="2">Peat soil MAG SbA5</strain>
    </source>
</reference>